<protein>
    <recommendedName>
        <fullName evidence="1">Fungal-type protein kinase domain-containing protein</fullName>
    </recommendedName>
</protein>
<dbReference type="OrthoDB" id="3694016at2759"/>
<feature type="domain" description="Fungal-type protein kinase" evidence="1">
    <location>
        <begin position="24"/>
        <end position="109"/>
    </location>
</feature>
<dbReference type="InterPro" id="IPR011009">
    <property type="entry name" value="Kinase-like_dom_sf"/>
</dbReference>
<dbReference type="AlphaFoldDB" id="A0A6A6EDG4"/>
<keyword evidence="3" id="KW-1185">Reference proteome</keyword>
<evidence type="ECO:0000313" key="3">
    <source>
        <dbReference type="Proteomes" id="UP000800200"/>
    </source>
</evidence>
<dbReference type="Proteomes" id="UP000800200">
    <property type="component" value="Unassembled WGS sequence"/>
</dbReference>
<proteinExistence type="predicted"/>
<evidence type="ECO:0000259" key="1">
    <source>
        <dbReference type="Pfam" id="PF17667"/>
    </source>
</evidence>
<dbReference type="PANTHER" id="PTHR38248">
    <property type="entry name" value="FUNK1 6"/>
    <property type="match status" value="1"/>
</dbReference>
<dbReference type="InterPro" id="IPR040976">
    <property type="entry name" value="Pkinase_fungal"/>
</dbReference>
<dbReference type="EMBL" id="ML994623">
    <property type="protein sequence ID" value="KAF2188609.1"/>
    <property type="molecule type" value="Genomic_DNA"/>
</dbReference>
<accession>A0A6A6EDG4</accession>
<evidence type="ECO:0000313" key="2">
    <source>
        <dbReference type="EMBL" id="KAF2188609.1"/>
    </source>
</evidence>
<name>A0A6A6EDG4_9PEZI</name>
<dbReference type="Pfam" id="PF17667">
    <property type="entry name" value="Pkinase_fungal"/>
    <property type="match status" value="1"/>
</dbReference>
<dbReference type="SUPFAM" id="SSF56112">
    <property type="entry name" value="Protein kinase-like (PK-like)"/>
    <property type="match status" value="1"/>
</dbReference>
<dbReference type="PANTHER" id="PTHR38248:SF2">
    <property type="entry name" value="FUNK1 11"/>
    <property type="match status" value="1"/>
</dbReference>
<sequence length="192" mass="21831">MSSASGPGTVRSRSRTFWAIANLLGHESLLNAKIPHRDKSLGNIMLTRPKDDGFLIDLNPAVKIYRENASGAPSKTGTTVYVAMGALYSDDHNFMHDLESFFWVLFWICVHWNGLGLSKSKTEYESWNYEPTRKLVEIKTGRALENDEFDKEIGRNFTAHCRALAPCIQEIHKVVFPVGKRWVESIDNYVPR</sequence>
<dbReference type="Gene3D" id="1.10.510.10">
    <property type="entry name" value="Transferase(Phosphotransferase) domain 1"/>
    <property type="match status" value="1"/>
</dbReference>
<organism evidence="2 3">
    <name type="scientific">Zopfia rhizophila CBS 207.26</name>
    <dbReference type="NCBI Taxonomy" id="1314779"/>
    <lineage>
        <taxon>Eukaryota</taxon>
        <taxon>Fungi</taxon>
        <taxon>Dikarya</taxon>
        <taxon>Ascomycota</taxon>
        <taxon>Pezizomycotina</taxon>
        <taxon>Dothideomycetes</taxon>
        <taxon>Dothideomycetes incertae sedis</taxon>
        <taxon>Zopfiaceae</taxon>
        <taxon>Zopfia</taxon>
    </lineage>
</organism>
<reference evidence="2" key="1">
    <citation type="journal article" date="2020" name="Stud. Mycol.">
        <title>101 Dothideomycetes genomes: a test case for predicting lifestyles and emergence of pathogens.</title>
        <authorList>
            <person name="Haridas S."/>
            <person name="Albert R."/>
            <person name="Binder M."/>
            <person name="Bloem J."/>
            <person name="Labutti K."/>
            <person name="Salamov A."/>
            <person name="Andreopoulos B."/>
            <person name="Baker S."/>
            <person name="Barry K."/>
            <person name="Bills G."/>
            <person name="Bluhm B."/>
            <person name="Cannon C."/>
            <person name="Castanera R."/>
            <person name="Culley D."/>
            <person name="Daum C."/>
            <person name="Ezra D."/>
            <person name="Gonzalez J."/>
            <person name="Henrissat B."/>
            <person name="Kuo A."/>
            <person name="Liang C."/>
            <person name="Lipzen A."/>
            <person name="Lutzoni F."/>
            <person name="Magnuson J."/>
            <person name="Mondo S."/>
            <person name="Nolan M."/>
            <person name="Ohm R."/>
            <person name="Pangilinan J."/>
            <person name="Park H.-J."/>
            <person name="Ramirez L."/>
            <person name="Alfaro M."/>
            <person name="Sun H."/>
            <person name="Tritt A."/>
            <person name="Yoshinaga Y."/>
            <person name="Zwiers L.-H."/>
            <person name="Turgeon B."/>
            <person name="Goodwin S."/>
            <person name="Spatafora J."/>
            <person name="Crous P."/>
            <person name="Grigoriev I."/>
        </authorList>
    </citation>
    <scope>NUCLEOTIDE SEQUENCE</scope>
    <source>
        <strain evidence="2">CBS 207.26</strain>
    </source>
</reference>
<gene>
    <name evidence="2" type="ORF">K469DRAFT_767736</name>
</gene>